<name>A0A6V7NSL6_ANACO</name>
<proteinExistence type="predicted"/>
<organism evidence="2">
    <name type="scientific">Ananas comosus var. bracteatus</name>
    <name type="common">red pineapple</name>
    <dbReference type="NCBI Taxonomy" id="296719"/>
    <lineage>
        <taxon>Eukaryota</taxon>
        <taxon>Viridiplantae</taxon>
        <taxon>Streptophyta</taxon>
        <taxon>Embryophyta</taxon>
        <taxon>Tracheophyta</taxon>
        <taxon>Spermatophyta</taxon>
        <taxon>Magnoliopsida</taxon>
        <taxon>Liliopsida</taxon>
        <taxon>Poales</taxon>
        <taxon>Bromeliaceae</taxon>
        <taxon>Bromelioideae</taxon>
        <taxon>Ananas</taxon>
    </lineage>
</organism>
<dbReference type="AlphaFoldDB" id="A0A6V7NSL6"/>
<dbReference type="EMBL" id="LR862141">
    <property type="protein sequence ID" value="CAD1821599.1"/>
    <property type="molecule type" value="Genomic_DNA"/>
</dbReference>
<sequence>MGCAEKFLRTSIALGDRSLAGKTGRLKKEKKERKEKKKEKKEKQAREGLCHLLLPLLTIGASLEGIPAVGVAEQPGTTSNQAISSSLDASRLVEVAEQQPDAIGAEEKLVGVVGKVAKLRVIQEDSNHRVLAIGIGKENLVKLRIGGCEGEVGVQNFSINTLLLELKESVLELRIEWLHKDEVKC</sequence>
<evidence type="ECO:0000256" key="1">
    <source>
        <dbReference type="SAM" id="MobiDB-lite"/>
    </source>
</evidence>
<feature type="region of interest" description="Disordered" evidence="1">
    <location>
        <begin position="19"/>
        <end position="44"/>
    </location>
</feature>
<protein>
    <submittedName>
        <fullName evidence="2">Uncharacterized protein</fullName>
    </submittedName>
</protein>
<gene>
    <name evidence="2" type="ORF">CB5_LOCUS4810</name>
</gene>
<evidence type="ECO:0000313" key="2">
    <source>
        <dbReference type="EMBL" id="CAD1821599.1"/>
    </source>
</evidence>
<feature type="compositionally biased region" description="Basic residues" evidence="1">
    <location>
        <begin position="24"/>
        <end position="40"/>
    </location>
</feature>
<accession>A0A6V7NSL6</accession>
<reference evidence="2" key="1">
    <citation type="submission" date="2020-07" db="EMBL/GenBank/DDBJ databases">
        <authorList>
            <person name="Lin J."/>
        </authorList>
    </citation>
    <scope>NUCLEOTIDE SEQUENCE</scope>
</reference>